<comment type="function">
    <text evidence="5">May play a role in ribosome biogenesis.</text>
</comment>
<keyword evidence="8" id="KW-1185">Reference proteome</keyword>
<gene>
    <name evidence="7" type="ORF">DM01DRAFT_1318738</name>
</gene>
<evidence type="ECO:0000256" key="4">
    <source>
        <dbReference type="ARBA" id="ARBA00023242"/>
    </source>
</evidence>
<dbReference type="Proteomes" id="UP000242146">
    <property type="component" value="Unassembled WGS sequence"/>
</dbReference>
<accession>A0A1X2GNF1</accession>
<feature type="compositionally biased region" description="Acidic residues" evidence="6">
    <location>
        <begin position="247"/>
        <end position="263"/>
    </location>
</feature>
<proteinExistence type="inferred from homology"/>
<dbReference type="PIRSF" id="PIRSF017302">
    <property type="entry name" value="Gltscr2"/>
    <property type="match status" value="1"/>
</dbReference>
<comment type="subcellular location">
    <subcellularLocation>
        <location evidence="5">Nucleus</location>
        <location evidence="5">Nucleolus</location>
    </subcellularLocation>
    <subcellularLocation>
        <location evidence="5">Nucleus</location>
        <location evidence="5">Nucleoplasm</location>
    </subcellularLocation>
</comment>
<evidence type="ECO:0000256" key="1">
    <source>
        <dbReference type="ARBA" id="ARBA00008838"/>
    </source>
</evidence>
<reference evidence="7 8" key="1">
    <citation type="submission" date="2016-07" db="EMBL/GenBank/DDBJ databases">
        <title>Pervasive Adenine N6-methylation of Active Genes in Fungi.</title>
        <authorList>
            <consortium name="DOE Joint Genome Institute"/>
            <person name="Mondo S.J."/>
            <person name="Dannebaum R.O."/>
            <person name="Kuo R.C."/>
            <person name="Labutti K."/>
            <person name="Haridas S."/>
            <person name="Kuo A."/>
            <person name="Salamov A."/>
            <person name="Ahrendt S.R."/>
            <person name="Lipzen A."/>
            <person name="Sullivan W."/>
            <person name="Andreopoulos W.B."/>
            <person name="Clum A."/>
            <person name="Lindquist E."/>
            <person name="Daum C."/>
            <person name="Ramamoorthy G.K."/>
            <person name="Gryganskyi A."/>
            <person name="Culley D."/>
            <person name="Magnuson J.K."/>
            <person name="James T.Y."/>
            <person name="O'Malley M.A."/>
            <person name="Stajich J.E."/>
            <person name="Spatafora J.W."/>
            <person name="Visel A."/>
            <person name="Grigoriev I.V."/>
        </authorList>
    </citation>
    <scope>NUCLEOTIDE SEQUENCE [LARGE SCALE GENOMIC DNA]</scope>
    <source>
        <strain evidence="7 8">NRRL 3301</strain>
    </source>
</reference>
<evidence type="ECO:0000256" key="2">
    <source>
        <dbReference type="ARBA" id="ARBA00018339"/>
    </source>
</evidence>
<dbReference type="GO" id="GO:0000027">
    <property type="term" value="P:ribosomal large subunit assembly"/>
    <property type="evidence" value="ECO:0007669"/>
    <property type="project" value="UniProtKB-UniRule"/>
</dbReference>
<comment type="similarity">
    <text evidence="1 5">Belongs to the NOP53 family.</text>
</comment>
<sequence>MAPVTVKEKQDVPVKKQTSRKGKKAWRKNIDVEEMETGLEALRSEERVRGTQAELPDEAHFILDDTGDAQVAKEVRKQRTLKVDEILAERSAVPAVKSGRFVHDKPTQKSGELSKTQTRQVNKLFNRKAKGQPLKPKKKSHIKSTYDLWDAPSEATQPTSDFIEKPTKVKAPATMSMIPKVTQHVSAVVVPQAGASYNPTEADHHALVQHAADIEFKKIKEAMKVDSKLARISASTLPDEHDLKDENEVEDEEEDAEEESDTEQDGKTGKRKTTAQRNREKRRRTMLADHADKQTHRRIGQQITHVASTIEALDEKDKIIEESTLARQAHKELREKQGLKTVGSGRVMQPNVEVQLEEELSESLRQLKPEGNMFMDRFASLQQRNIIVPPSQNKNPKRRYALKVYERRSYKNFDLKEAQKQKRKQRN</sequence>
<dbReference type="OrthoDB" id="5072at2759"/>
<dbReference type="GO" id="GO:0008097">
    <property type="term" value="F:5S rRNA binding"/>
    <property type="evidence" value="ECO:0007669"/>
    <property type="project" value="TreeGrafter"/>
</dbReference>
<organism evidence="7 8">
    <name type="scientific">Hesseltinella vesiculosa</name>
    <dbReference type="NCBI Taxonomy" id="101127"/>
    <lineage>
        <taxon>Eukaryota</taxon>
        <taxon>Fungi</taxon>
        <taxon>Fungi incertae sedis</taxon>
        <taxon>Mucoromycota</taxon>
        <taxon>Mucoromycotina</taxon>
        <taxon>Mucoromycetes</taxon>
        <taxon>Mucorales</taxon>
        <taxon>Cunninghamellaceae</taxon>
        <taxon>Hesseltinella</taxon>
    </lineage>
</organism>
<dbReference type="GO" id="GO:0006364">
    <property type="term" value="P:rRNA processing"/>
    <property type="evidence" value="ECO:0007669"/>
    <property type="project" value="TreeGrafter"/>
</dbReference>
<name>A0A1X2GNF1_9FUNG</name>
<protein>
    <recommendedName>
        <fullName evidence="2 5">Ribosome biogenesis protein NOP53</fullName>
    </recommendedName>
</protein>
<dbReference type="InterPro" id="IPR011687">
    <property type="entry name" value="Nop53/GLTSCR2"/>
</dbReference>
<feature type="compositionally biased region" description="Basic residues" evidence="6">
    <location>
        <begin position="17"/>
        <end position="26"/>
    </location>
</feature>
<feature type="region of interest" description="Disordered" evidence="6">
    <location>
        <begin position="236"/>
        <end position="300"/>
    </location>
</feature>
<keyword evidence="3 5" id="KW-0690">Ribosome biogenesis</keyword>
<dbReference type="GO" id="GO:0005730">
    <property type="term" value="C:nucleolus"/>
    <property type="evidence" value="ECO:0007669"/>
    <property type="project" value="UniProtKB-SubCell"/>
</dbReference>
<comment type="caution">
    <text evidence="7">The sequence shown here is derived from an EMBL/GenBank/DDBJ whole genome shotgun (WGS) entry which is preliminary data.</text>
</comment>
<evidence type="ECO:0000313" key="7">
    <source>
        <dbReference type="EMBL" id="ORX58041.1"/>
    </source>
</evidence>
<dbReference type="GO" id="GO:0005654">
    <property type="term" value="C:nucleoplasm"/>
    <property type="evidence" value="ECO:0007669"/>
    <property type="project" value="UniProtKB-SubCell"/>
</dbReference>
<evidence type="ECO:0000256" key="3">
    <source>
        <dbReference type="ARBA" id="ARBA00022517"/>
    </source>
</evidence>
<keyword evidence="4 5" id="KW-0539">Nucleus</keyword>
<feature type="compositionally biased region" description="Basic and acidic residues" evidence="6">
    <location>
        <begin position="1"/>
        <end position="14"/>
    </location>
</feature>
<evidence type="ECO:0000256" key="6">
    <source>
        <dbReference type="SAM" id="MobiDB-lite"/>
    </source>
</evidence>
<dbReference type="STRING" id="101127.A0A1X2GNF1"/>
<dbReference type="PANTHER" id="PTHR14211">
    <property type="entry name" value="GLIOMA SUPPRESSOR CANDIDATE REGION GENE 2"/>
    <property type="match status" value="1"/>
</dbReference>
<feature type="compositionally biased region" description="Basic residues" evidence="6">
    <location>
        <begin position="269"/>
        <end position="285"/>
    </location>
</feature>
<dbReference type="EMBL" id="MCGT01000007">
    <property type="protein sequence ID" value="ORX58041.1"/>
    <property type="molecule type" value="Genomic_DNA"/>
</dbReference>
<evidence type="ECO:0000313" key="8">
    <source>
        <dbReference type="Proteomes" id="UP000242146"/>
    </source>
</evidence>
<dbReference type="PANTHER" id="PTHR14211:SF7">
    <property type="entry name" value="RIBOSOME BIOGENESIS PROTEIN NOP53"/>
    <property type="match status" value="1"/>
</dbReference>
<dbReference type="AlphaFoldDB" id="A0A1X2GNF1"/>
<feature type="region of interest" description="Disordered" evidence="6">
    <location>
        <begin position="1"/>
        <end position="26"/>
    </location>
</feature>
<evidence type="ECO:0000256" key="5">
    <source>
        <dbReference type="PIRNR" id="PIRNR017302"/>
    </source>
</evidence>
<dbReference type="Pfam" id="PF07767">
    <property type="entry name" value="Nop53"/>
    <property type="match status" value="1"/>
</dbReference>